<keyword evidence="2" id="KW-1185">Reference proteome</keyword>
<dbReference type="EMBL" id="RSCL01000021">
    <property type="protein sequence ID" value="RUT00993.1"/>
    <property type="molecule type" value="Genomic_DNA"/>
</dbReference>
<accession>A0A3S1CZS2</accession>
<dbReference type="OrthoDB" id="517084at2"/>
<dbReference type="Proteomes" id="UP000271624">
    <property type="component" value="Unassembled WGS sequence"/>
</dbReference>
<sequence>MAPENKPSESNLPKLDMFDAVKTTKPPTEQNDRSLLMPFAQLVEELTNYEKQQVDYKTGLAMTIEQLTVDMPIELKVTVNNDGKVNIKGSPPTQLVKTTVMPVFHQMRLRIVRDGD</sequence>
<evidence type="ECO:0000313" key="1">
    <source>
        <dbReference type="EMBL" id="RUT00993.1"/>
    </source>
</evidence>
<proteinExistence type="predicted"/>
<reference evidence="1" key="1">
    <citation type="submission" date="2018-12" db="EMBL/GenBank/DDBJ databases">
        <authorList>
            <person name="Will S."/>
            <person name="Neumann-Schaal M."/>
            <person name="Henke P."/>
        </authorList>
    </citation>
    <scope>NUCLEOTIDE SEQUENCE</scope>
    <source>
        <strain evidence="1">PCC 7102</strain>
    </source>
</reference>
<reference evidence="1" key="2">
    <citation type="journal article" date="2019" name="Genome Biol. Evol.">
        <title>Day and night: Metabolic profiles and evolutionary relationships of six axenic non-marine cyanobacteria.</title>
        <authorList>
            <person name="Will S.E."/>
            <person name="Henke P."/>
            <person name="Boedeker C."/>
            <person name="Huang S."/>
            <person name="Brinkmann H."/>
            <person name="Rohde M."/>
            <person name="Jarek M."/>
            <person name="Friedl T."/>
            <person name="Seufert S."/>
            <person name="Schumacher M."/>
            <person name="Overmann J."/>
            <person name="Neumann-Schaal M."/>
            <person name="Petersen J."/>
        </authorList>
    </citation>
    <scope>NUCLEOTIDE SEQUENCE [LARGE SCALE GENOMIC DNA]</scope>
    <source>
        <strain evidence="1">PCC 7102</strain>
    </source>
</reference>
<protein>
    <submittedName>
        <fullName evidence="1">Uncharacterized protein</fullName>
    </submittedName>
</protein>
<organism evidence="1 2">
    <name type="scientific">Dulcicalothrix desertica PCC 7102</name>
    <dbReference type="NCBI Taxonomy" id="232991"/>
    <lineage>
        <taxon>Bacteria</taxon>
        <taxon>Bacillati</taxon>
        <taxon>Cyanobacteriota</taxon>
        <taxon>Cyanophyceae</taxon>
        <taxon>Nostocales</taxon>
        <taxon>Calotrichaceae</taxon>
        <taxon>Dulcicalothrix</taxon>
    </lineage>
</organism>
<dbReference type="RefSeq" id="WP_127085130.1">
    <property type="nucleotide sequence ID" value="NZ_RSCL01000021.1"/>
</dbReference>
<gene>
    <name evidence="1" type="ORF">DSM106972_069990</name>
</gene>
<evidence type="ECO:0000313" key="2">
    <source>
        <dbReference type="Proteomes" id="UP000271624"/>
    </source>
</evidence>
<dbReference type="AlphaFoldDB" id="A0A3S1CZS2"/>
<comment type="caution">
    <text evidence="1">The sequence shown here is derived from an EMBL/GenBank/DDBJ whole genome shotgun (WGS) entry which is preliminary data.</text>
</comment>
<name>A0A3S1CZS2_9CYAN</name>